<proteinExistence type="predicted"/>
<dbReference type="EMBL" id="KQ483554">
    <property type="protein sequence ID" value="KYP46549.1"/>
    <property type="molecule type" value="Genomic_DNA"/>
</dbReference>
<protein>
    <recommendedName>
        <fullName evidence="3">Retrovirus-related Pol polyprotein from transposon TNT 1-94</fullName>
    </recommendedName>
</protein>
<sequence>MPTGKVLVLEDCYYVPKFVSKVISISMLDKRGLYIVFNNNICLIYHSDDLYANSYLQRDIYICLM</sequence>
<gene>
    <name evidence="1" type="ORF">KK1_031840</name>
</gene>
<organism evidence="1 2">
    <name type="scientific">Cajanus cajan</name>
    <name type="common">Pigeon pea</name>
    <name type="synonym">Cajanus indicus</name>
    <dbReference type="NCBI Taxonomy" id="3821"/>
    <lineage>
        <taxon>Eukaryota</taxon>
        <taxon>Viridiplantae</taxon>
        <taxon>Streptophyta</taxon>
        <taxon>Embryophyta</taxon>
        <taxon>Tracheophyta</taxon>
        <taxon>Spermatophyta</taxon>
        <taxon>Magnoliopsida</taxon>
        <taxon>eudicotyledons</taxon>
        <taxon>Gunneridae</taxon>
        <taxon>Pentapetalae</taxon>
        <taxon>rosids</taxon>
        <taxon>fabids</taxon>
        <taxon>Fabales</taxon>
        <taxon>Fabaceae</taxon>
        <taxon>Papilionoideae</taxon>
        <taxon>50 kb inversion clade</taxon>
        <taxon>NPAAA clade</taxon>
        <taxon>indigoferoid/millettioid clade</taxon>
        <taxon>Phaseoleae</taxon>
        <taxon>Cajanus</taxon>
    </lineage>
</organism>
<dbReference type="Proteomes" id="UP000075243">
    <property type="component" value="Unassembled WGS sequence"/>
</dbReference>
<accession>A0A151RVI1</accession>
<evidence type="ECO:0000313" key="2">
    <source>
        <dbReference type="Proteomes" id="UP000075243"/>
    </source>
</evidence>
<evidence type="ECO:0000313" key="1">
    <source>
        <dbReference type="EMBL" id="KYP46549.1"/>
    </source>
</evidence>
<reference evidence="1" key="1">
    <citation type="journal article" date="2012" name="Nat. Biotechnol.">
        <title>Draft genome sequence of pigeonpea (Cajanus cajan), an orphan legume crop of resource-poor farmers.</title>
        <authorList>
            <person name="Varshney R.K."/>
            <person name="Chen W."/>
            <person name="Li Y."/>
            <person name="Bharti A.K."/>
            <person name="Saxena R.K."/>
            <person name="Schlueter J.A."/>
            <person name="Donoghue M.T."/>
            <person name="Azam S."/>
            <person name="Fan G."/>
            <person name="Whaley A.M."/>
            <person name="Farmer A.D."/>
            <person name="Sheridan J."/>
            <person name="Iwata A."/>
            <person name="Tuteja R."/>
            <person name="Penmetsa R.V."/>
            <person name="Wu W."/>
            <person name="Upadhyaya H.D."/>
            <person name="Yang S.P."/>
            <person name="Shah T."/>
            <person name="Saxena K.B."/>
            <person name="Michael T."/>
            <person name="McCombie W.R."/>
            <person name="Yang B."/>
            <person name="Zhang G."/>
            <person name="Yang H."/>
            <person name="Wang J."/>
            <person name="Spillane C."/>
            <person name="Cook D.R."/>
            <person name="May G.D."/>
            <person name="Xu X."/>
            <person name="Jackson S.A."/>
        </authorList>
    </citation>
    <scope>NUCLEOTIDE SEQUENCE [LARGE SCALE GENOMIC DNA]</scope>
</reference>
<dbReference type="AlphaFoldDB" id="A0A151RVI1"/>
<dbReference type="Gramene" id="C.cajan_33148.t">
    <property type="protein sequence ID" value="C.cajan_33148.t.cds1"/>
    <property type="gene ID" value="C.cajan_33148"/>
</dbReference>
<evidence type="ECO:0008006" key="3">
    <source>
        <dbReference type="Google" id="ProtNLM"/>
    </source>
</evidence>
<name>A0A151RVI1_CAJCA</name>
<keyword evidence="2" id="KW-1185">Reference proteome</keyword>